<name>A0A3P3DHV9_9RHOB</name>
<dbReference type="GO" id="GO:0015679">
    <property type="term" value="P:plasma membrane copper ion transport"/>
    <property type="evidence" value="ECO:0007669"/>
    <property type="project" value="TreeGrafter"/>
</dbReference>
<evidence type="ECO:0000313" key="3">
    <source>
        <dbReference type="Proteomes" id="UP000282125"/>
    </source>
</evidence>
<keyword evidence="3" id="KW-1185">Reference proteome</keyword>
<protein>
    <recommendedName>
        <fullName evidence="4">HlyD family efflux transporter periplasmic adaptor subunit</fullName>
    </recommendedName>
</protein>
<gene>
    <name evidence="2" type="ORF">EG244_12315</name>
</gene>
<evidence type="ECO:0008006" key="4">
    <source>
        <dbReference type="Google" id="ProtNLM"/>
    </source>
</evidence>
<organism evidence="2 3">
    <name type="scientific">Falsigemmobacter faecalis</name>
    <dbReference type="NCBI Taxonomy" id="2488730"/>
    <lineage>
        <taxon>Bacteria</taxon>
        <taxon>Pseudomonadati</taxon>
        <taxon>Pseudomonadota</taxon>
        <taxon>Alphaproteobacteria</taxon>
        <taxon>Rhodobacterales</taxon>
        <taxon>Paracoccaceae</taxon>
        <taxon>Falsigemmobacter</taxon>
    </lineage>
</organism>
<evidence type="ECO:0000256" key="1">
    <source>
        <dbReference type="ARBA" id="ARBA00022448"/>
    </source>
</evidence>
<dbReference type="GO" id="GO:0030313">
    <property type="term" value="C:cell envelope"/>
    <property type="evidence" value="ECO:0007669"/>
    <property type="project" value="TreeGrafter"/>
</dbReference>
<dbReference type="AlphaFoldDB" id="A0A3P3DHV9"/>
<comment type="caution">
    <text evidence="2">The sequence shown here is derived from an EMBL/GenBank/DDBJ whole genome shotgun (WGS) entry which is preliminary data.</text>
</comment>
<dbReference type="GO" id="GO:0060003">
    <property type="term" value="P:copper ion export"/>
    <property type="evidence" value="ECO:0007669"/>
    <property type="project" value="TreeGrafter"/>
</dbReference>
<dbReference type="InterPro" id="IPR051909">
    <property type="entry name" value="MFP_Cation_Efflux"/>
</dbReference>
<dbReference type="EMBL" id="RRAZ01000016">
    <property type="protein sequence ID" value="RRH73847.1"/>
    <property type="molecule type" value="Genomic_DNA"/>
</dbReference>
<proteinExistence type="predicted"/>
<dbReference type="RefSeq" id="WP_124965297.1">
    <property type="nucleotide sequence ID" value="NZ_RRAZ01000016.1"/>
</dbReference>
<reference evidence="2 3" key="1">
    <citation type="submission" date="2018-11" db="EMBL/GenBank/DDBJ databases">
        <title>Gemmobacter sp. nov., YIM 102744-1 draft genome.</title>
        <authorList>
            <person name="Li G."/>
            <person name="Jiang Y."/>
        </authorList>
    </citation>
    <scope>NUCLEOTIDE SEQUENCE [LARGE SCALE GENOMIC DNA]</scope>
    <source>
        <strain evidence="2 3">YIM 102744-1</strain>
    </source>
</reference>
<sequence length="518" mass="55060">MLRIFGEAPPAEVHAALAALRLERPAAQKIPRGLALSVPLAGGQWCVWCLEGALPLSGLGPLMTRAQALTGGLMAAGAATAAAKSDPGELAALAQALKAPLKKPALLAGFLGEHLVGRGQASGLVVFTLKKGRVKTLLTSDTALSRVQDLLKNLITAVLAGGEVTSPRRFDVATESQDAPGPEAALILQRLGFARMDLHLPEKAQDGWGALIFEPAEEPAGFAATVPALMQVMHPLSRKTEARGLWRFLRPAALVAGAALLLALAWPVPEKITLTGTAEPENAKVAALSSDAVLEAMLVRVGDLVGEGQPVARFRSVQLAEAAAQERLNIAVEDLNAQGAMAKNDYGAVQLHESRRRLSEARLADTEARIARLTVTAPAAGRVVGALPPHVTGGSFPTGREVVRVQTGQDFLMELMPSNVDARRLRVGMTGLAMFRGLTDREYAIEVISPPALVRDPQSGRDTLQLVARLSDPDDRLLAGLSGYARLEGETRPRLLGLSHYLIEYVRTRIWTYLGLHL</sequence>
<dbReference type="OrthoDB" id="7844481at2"/>
<evidence type="ECO:0000313" key="2">
    <source>
        <dbReference type="EMBL" id="RRH73847.1"/>
    </source>
</evidence>
<dbReference type="PANTHER" id="PTHR30097:SF4">
    <property type="entry name" value="SLR6042 PROTEIN"/>
    <property type="match status" value="1"/>
</dbReference>
<dbReference type="Proteomes" id="UP000282125">
    <property type="component" value="Unassembled WGS sequence"/>
</dbReference>
<accession>A0A3P3DHV9</accession>
<keyword evidence="1" id="KW-0813">Transport</keyword>
<dbReference type="PANTHER" id="PTHR30097">
    <property type="entry name" value="CATION EFFLUX SYSTEM PROTEIN CUSB"/>
    <property type="match status" value="1"/>
</dbReference>